<dbReference type="Proteomes" id="UP000887565">
    <property type="component" value="Unplaced"/>
</dbReference>
<dbReference type="AlphaFoldDB" id="A0A915JZG8"/>
<keyword evidence="1" id="KW-1133">Transmembrane helix</keyword>
<reference evidence="3" key="1">
    <citation type="submission" date="2022-11" db="UniProtKB">
        <authorList>
            <consortium name="WormBaseParasite"/>
        </authorList>
    </citation>
    <scope>IDENTIFICATION</scope>
</reference>
<evidence type="ECO:0000256" key="1">
    <source>
        <dbReference type="SAM" id="Phobius"/>
    </source>
</evidence>
<proteinExistence type="predicted"/>
<evidence type="ECO:0000313" key="3">
    <source>
        <dbReference type="WBParaSite" id="nRc.2.0.1.t31802-RA"/>
    </source>
</evidence>
<name>A0A915JZG8_ROMCU</name>
<evidence type="ECO:0000313" key="2">
    <source>
        <dbReference type="Proteomes" id="UP000887565"/>
    </source>
</evidence>
<feature type="transmembrane region" description="Helical" evidence="1">
    <location>
        <begin position="42"/>
        <end position="64"/>
    </location>
</feature>
<keyword evidence="2" id="KW-1185">Reference proteome</keyword>
<accession>A0A915JZG8</accession>
<dbReference type="WBParaSite" id="nRc.2.0.1.t31802-RA">
    <property type="protein sequence ID" value="nRc.2.0.1.t31802-RA"/>
    <property type="gene ID" value="nRc.2.0.1.g31802"/>
</dbReference>
<protein>
    <submittedName>
        <fullName evidence="3">Uncharacterized protein</fullName>
    </submittedName>
</protein>
<sequence length="194" mass="21997">MVTISFYIVVHSSLLQTLNNQWSITVYCSTCIIPMPGLFKELLLYMPLAFRLLNLTINACWYMYSWLCMKNITTTGAQSLQFTKAQKRYRDVVSIFIALDVCLGLPYDVLAIIAGKLSGRTNLVFIALTVSLKAAVKLADVGVLMKKNRRIHQSVREILCLKKGQGETIFQMTNKVSHFNRAAIQNKAFDDEYV</sequence>
<organism evidence="2 3">
    <name type="scientific">Romanomermis culicivorax</name>
    <name type="common">Nematode worm</name>
    <dbReference type="NCBI Taxonomy" id="13658"/>
    <lineage>
        <taxon>Eukaryota</taxon>
        <taxon>Metazoa</taxon>
        <taxon>Ecdysozoa</taxon>
        <taxon>Nematoda</taxon>
        <taxon>Enoplea</taxon>
        <taxon>Dorylaimia</taxon>
        <taxon>Mermithida</taxon>
        <taxon>Mermithoidea</taxon>
        <taxon>Mermithidae</taxon>
        <taxon>Romanomermis</taxon>
    </lineage>
</organism>
<feature type="transmembrane region" description="Helical" evidence="1">
    <location>
        <begin position="92"/>
        <end position="117"/>
    </location>
</feature>
<keyword evidence="1" id="KW-0812">Transmembrane</keyword>
<keyword evidence="1" id="KW-0472">Membrane</keyword>
<feature type="transmembrane region" description="Helical" evidence="1">
    <location>
        <begin position="123"/>
        <end position="144"/>
    </location>
</feature>